<keyword evidence="3" id="KW-1185">Reference proteome</keyword>
<evidence type="ECO:0000256" key="1">
    <source>
        <dbReference type="SAM" id="Phobius"/>
    </source>
</evidence>
<proteinExistence type="predicted"/>
<feature type="transmembrane region" description="Helical" evidence="1">
    <location>
        <begin position="89"/>
        <end position="106"/>
    </location>
</feature>
<sequence length="180" mass="20133">MTARALNPLDLCRALLTVSHCERGVAAAQAQTHYCWCKVMCSGGWITSNKHVYVAPLVVLVQGRCGNNTELWNGLGQSHVQALAMAQDINAFFLVLLFVFMSSSYVHRLDLLWKKSPFVNKSWIISVVVILFLQLVYFALSQVGWSQHAPIVYHLTDITSAIYSDPRFMAHCSSCNLRAV</sequence>
<accession>A0A9W9ZM80</accession>
<dbReference type="AlphaFoldDB" id="A0A9W9ZM80"/>
<feature type="transmembrane region" description="Helical" evidence="1">
    <location>
        <begin position="118"/>
        <end position="140"/>
    </location>
</feature>
<keyword evidence="1" id="KW-1133">Transmembrane helix</keyword>
<dbReference type="OrthoDB" id="5568754at2759"/>
<comment type="caution">
    <text evidence="2">The sequence shown here is derived from an EMBL/GenBank/DDBJ whole genome shotgun (WGS) entry which is preliminary data.</text>
</comment>
<organism evidence="2 3">
    <name type="scientific">Desmophyllum pertusum</name>
    <dbReference type="NCBI Taxonomy" id="174260"/>
    <lineage>
        <taxon>Eukaryota</taxon>
        <taxon>Metazoa</taxon>
        <taxon>Cnidaria</taxon>
        <taxon>Anthozoa</taxon>
        <taxon>Hexacorallia</taxon>
        <taxon>Scleractinia</taxon>
        <taxon>Caryophylliina</taxon>
        <taxon>Caryophylliidae</taxon>
        <taxon>Desmophyllum</taxon>
    </lineage>
</organism>
<reference evidence="2" key="1">
    <citation type="submission" date="2023-01" db="EMBL/GenBank/DDBJ databases">
        <title>Genome assembly of the deep-sea coral Lophelia pertusa.</title>
        <authorList>
            <person name="Herrera S."/>
            <person name="Cordes E."/>
        </authorList>
    </citation>
    <scope>NUCLEOTIDE SEQUENCE</scope>
    <source>
        <strain evidence="2">USNM1676648</strain>
        <tissue evidence="2">Polyp</tissue>
    </source>
</reference>
<dbReference type="InterPro" id="IPR039720">
    <property type="entry name" value="TMEM94"/>
</dbReference>
<evidence type="ECO:0000313" key="2">
    <source>
        <dbReference type="EMBL" id="KAJ7382614.1"/>
    </source>
</evidence>
<gene>
    <name evidence="2" type="ORF">OS493_033972</name>
</gene>
<protein>
    <submittedName>
        <fullName evidence="2">Uncharacterized protein</fullName>
    </submittedName>
</protein>
<keyword evidence="1" id="KW-0812">Transmembrane</keyword>
<name>A0A9W9ZM80_9CNID</name>
<dbReference type="PANTHER" id="PTHR13219:SF6">
    <property type="entry name" value="TRANSMEMBRANE PROTEIN 94"/>
    <property type="match status" value="1"/>
</dbReference>
<dbReference type="PANTHER" id="PTHR13219">
    <property type="entry name" value="TRANSMEMBRANE PROTEIN 94"/>
    <property type="match status" value="1"/>
</dbReference>
<dbReference type="Proteomes" id="UP001163046">
    <property type="component" value="Unassembled WGS sequence"/>
</dbReference>
<keyword evidence="1" id="KW-0472">Membrane</keyword>
<evidence type="ECO:0000313" key="3">
    <source>
        <dbReference type="Proteomes" id="UP001163046"/>
    </source>
</evidence>
<dbReference type="EMBL" id="MU825919">
    <property type="protein sequence ID" value="KAJ7382614.1"/>
    <property type="molecule type" value="Genomic_DNA"/>
</dbReference>